<accession>A0ABT5G547</accession>
<sequence length="418" mass="42705">MRSYRDLFRTPEFTPFFLSSAGLTVAQTIGGLALGTLVYRATDSPLLSAVSMFGPQLAQVLGATFLLSGADRLPPRSTLTGIGLSFAAGSALLALPGLPVWGVFAVVLLQGLVASLGGGVRWGLLNEILSKDGYLLGRSVFNMLSGLMQITGYATGGALLAVLSPRACLLLSAALYAGSALAVRLGLTARPPRASGRPSAAATWRTNRLLWSSSPRRLTYLGLWLPNGLVVGCESLYVSYDPGAAGALFAAAALGMFAGDVTVGRLVPAALRPSLASPLLLLLAAPYLLFALHPALPWSALLAALASVGFGASLVQQERLMTLTPDELSGHALGLHSSGMLTMQGVAAALAGSVAQLTSPAVAMTVMAAASAAVTLVLATARGSRSAGRAAEPGPGPVPQPTSAPESVPVRRSEREPS</sequence>
<evidence type="ECO:0000313" key="9">
    <source>
        <dbReference type="Proteomes" id="UP001221328"/>
    </source>
</evidence>
<evidence type="ECO:0000313" key="8">
    <source>
        <dbReference type="EMBL" id="MDC2959853.1"/>
    </source>
</evidence>
<dbReference type="SUPFAM" id="SSF103473">
    <property type="entry name" value="MFS general substrate transporter"/>
    <property type="match status" value="1"/>
</dbReference>
<protein>
    <submittedName>
        <fullName evidence="8">MFS transporter</fullName>
    </submittedName>
</protein>
<feature type="transmembrane region" description="Helical" evidence="7">
    <location>
        <begin position="79"/>
        <end position="95"/>
    </location>
</feature>
<evidence type="ECO:0000256" key="4">
    <source>
        <dbReference type="ARBA" id="ARBA00022989"/>
    </source>
</evidence>
<feature type="transmembrane region" description="Helical" evidence="7">
    <location>
        <begin position="140"/>
        <end position="163"/>
    </location>
</feature>
<comment type="caution">
    <text evidence="8">The sequence shown here is derived from an EMBL/GenBank/DDBJ whole genome shotgun (WGS) entry which is preliminary data.</text>
</comment>
<feature type="transmembrane region" description="Helical" evidence="7">
    <location>
        <begin position="361"/>
        <end position="381"/>
    </location>
</feature>
<evidence type="ECO:0000256" key="7">
    <source>
        <dbReference type="SAM" id="Phobius"/>
    </source>
</evidence>
<feature type="transmembrane region" description="Helical" evidence="7">
    <location>
        <begin position="101"/>
        <end position="120"/>
    </location>
</feature>
<keyword evidence="2" id="KW-1003">Cell membrane</keyword>
<dbReference type="PANTHER" id="PTHR23513:SF11">
    <property type="entry name" value="STAPHYLOFERRIN A TRANSPORTER"/>
    <property type="match status" value="1"/>
</dbReference>
<feature type="region of interest" description="Disordered" evidence="6">
    <location>
        <begin position="385"/>
        <end position="418"/>
    </location>
</feature>
<evidence type="ECO:0000256" key="5">
    <source>
        <dbReference type="ARBA" id="ARBA00023136"/>
    </source>
</evidence>
<evidence type="ECO:0000256" key="2">
    <source>
        <dbReference type="ARBA" id="ARBA00022475"/>
    </source>
</evidence>
<gene>
    <name evidence="8" type="ORF">PO587_36050</name>
</gene>
<dbReference type="EMBL" id="JAQOSK010000018">
    <property type="protein sequence ID" value="MDC2959853.1"/>
    <property type="molecule type" value="Genomic_DNA"/>
</dbReference>
<feature type="transmembrane region" description="Helical" evidence="7">
    <location>
        <begin position="275"/>
        <end position="292"/>
    </location>
</feature>
<keyword evidence="3 7" id="KW-0812">Transmembrane</keyword>
<dbReference type="InterPro" id="IPR036259">
    <property type="entry name" value="MFS_trans_sf"/>
</dbReference>
<comment type="subcellular location">
    <subcellularLocation>
        <location evidence="1">Cell membrane</location>
        <topology evidence="1">Multi-pass membrane protein</topology>
    </subcellularLocation>
</comment>
<dbReference type="Proteomes" id="UP001221328">
    <property type="component" value="Unassembled WGS sequence"/>
</dbReference>
<keyword evidence="4 7" id="KW-1133">Transmembrane helix</keyword>
<feature type="transmembrane region" description="Helical" evidence="7">
    <location>
        <begin position="244"/>
        <end position="263"/>
    </location>
</feature>
<keyword evidence="5 7" id="KW-0472">Membrane</keyword>
<evidence type="ECO:0000256" key="3">
    <source>
        <dbReference type="ARBA" id="ARBA00022692"/>
    </source>
</evidence>
<proteinExistence type="predicted"/>
<name>A0ABT5G547_9ACTN</name>
<reference evidence="8 9" key="1">
    <citation type="journal article" date="2015" name="Int. J. Syst. Evol. Microbiol.">
        <title>Streptomyces gilvifuscus sp. nov., an actinomycete that produces antibacterial compounds isolated from soil.</title>
        <authorList>
            <person name="Nguyen T.M."/>
            <person name="Kim J."/>
        </authorList>
    </citation>
    <scope>NUCLEOTIDE SEQUENCE [LARGE SCALE GENOMIC DNA]</scope>
    <source>
        <strain evidence="8 9">T113</strain>
    </source>
</reference>
<dbReference type="CDD" id="cd06173">
    <property type="entry name" value="MFS_MefA_like"/>
    <property type="match status" value="1"/>
</dbReference>
<feature type="transmembrane region" description="Helical" evidence="7">
    <location>
        <begin position="169"/>
        <end position="187"/>
    </location>
</feature>
<evidence type="ECO:0000256" key="1">
    <source>
        <dbReference type="ARBA" id="ARBA00004651"/>
    </source>
</evidence>
<feature type="compositionally biased region" description="Basic and acidic residues" evidence="6">
    <location>
        <begin position="409"/>
        <end position="418"/>
    </location>
</feature>
<organism evidence="8 9">
    <name type="scientific">Streptomyces gilvifuscus</name>
    <dbReference type="NCBI Taxonomy" id="1550617"/>
    <lineage>
        <taxon>Bacteria</taxon>
        <taxon>Bacillati</taxon>
        <taxon>Actinomycetota</taxon>
        <taxon>Actinomycetes</taxon>
        <taxon>Kitasatosporales</taxon>
        <taxon>Streptomycetaceae</taxon>
        <taxon>Streptomyces</taxon>
    </lineage>
</organism>
<feature type="transmembrane region" description="Helical" evidence="7">
    <location>
        <begin position="12"/>
        <end position="34"/>
    </location>
</feature>
<dbReference type="RefSeq" id="WP_272178129.1">
    <property type="nucleotide sequence ID" value="NZ_JAQOSK010000018.1"/>
</dbReference>
<dbReference type="PANTHER" id="PTHR23513">
    <property type="entry name" value="INTEGRAL MEMBRANE EFFLUX PROTEIN-RELATED"/>
    <property type="match status" value="1"/>
</dbReference>
<dbReference type="Gene3D" id="1.20.1250.20">
    <property type="entry name" value="MFS general substrate transporter like domains"/>
    <property type="match status" value="1"/>
</dbReference>
<evidence type="ECO:0000256" key="6">
    <source>
        <dbReference type="SAM" id="MobiDB-lite"/>
    </source>
</evidence>
<keyword evidence="9" id="KW-1185">Reference proteome</keyword>